<evidence type="ECO:0000313" key="2">
    <source>
        <dbReference type="Proteomes" id="UP000032141"/>
    </source>
</evidence>
<protein>
    <submittedName>
        <fullName evidence="1">Uncharacterized protein</fullName>
    </submittedName>
</protein>
<name>A0A0D3CS46_BRAOL</name>
<organism evidence="1 2">
    <name type="scientific">Brassica oleracea var. oleracea</name>
    <dbReference type="NCBI Taxonomy" id="109376"/>
    <lineage>
        <taxon>Eukaryota</taxon>
        <taxon>Viridiplantae</taxon>
        <taxon>Streptophyta</taxon>
        <taxon>Embryophyta</taxon>
        <taxon>Tracheophyta</taxon>
        <taxon>Spermatophyta</taxon>
        <taxon>Magnoliopsida</taxon>
        <taxon>eudicotyledons</taxon>
        <taxon>Gunneridae</taxon>
        <taxon>Pentapetalae</taxon>
        <taxon>rosids</taxon>
        <taxon>malvids</taxon>
        <taxon>Brassicales</taxon>
        <taxon>Brassicaceae</taxon>
        <taxon>Brassiceae</taxon>
        <taxon>Brassica</taxon>
    </lineage>
</organism>
<proteinExistence type="predicted"/>
<reference evidence="1" key="2">
    <citation type="submission" date="2015-03" db="UniProtKB">
        <authorList>
            <consortium name="EnsemblPlants"/>
        </authorList>
    </citation>
    <scope>IDENTIFICATION</scope>
</reference>
<dbReference type="Gramene" id="Bo6g049310.1">
    <property type="protein sequence ID" value="Bo6g049310.1"/>
    <property type="gene ID" value="Bo6g049310"/>
</dbReference>
<sequence>MAGNREMATEQALGRYVATELLLELGHYIATELWLKLGRYVVTEHSLRSDRAPARARSLRSDRANARLPCNDQALARARSLRSDRAEHAFGCSVATLFELLSDARVSSAKLFVKMNLFRKIRKKDLALAGIEGGLGEIQLLKGQAVPTLDSKETRLLSYKEELMASKGDFDSILPLLKSECTLTLCLEETEGQGRAAE</sequence>
<reference evidence="1 2" key="1">
    <citation type="journal article" date="2014" name="Genome Biol.">
        <title>Transcriptome and methylome profiling reveals relics of genome dominance in the mesopolyploid Brassica oleracea.</title>
        <authorList>
            <person name="Parkin I.A."/>
            <person name="Koh C."/>
            <person name="Tang H."/>
            <person name="Robinson S.J."/>
            <person name="Kagale S."/>
            <person name="Clarke W.E."/>
            <person name="Town C.D."/>
            <person name="Nixon J."/>
            <person name="Krishnakumar V."/>
            <person name="Bidwell S.L."/>
            <person name="Denoeud F."/>
            <person name="Belcram H."/>
            <person name="Links M.G."/>
            <person name="Just J."/>
            <person name="Clarke C."/>
            <person name="Bender T."/>
            <person name="Huebert T."/>
            <person name="Mason A.S."/>
            <person name="Pires J.C."/>
            <person name="Barker G."/>
            <person name="Moore J."/>
            <person name="Walley P.G."/>
            <person name="Manoli S."/>
            <person name="Batley J."/>
            <person name="Edwards D."/>
            <person name="Nelson M.N."/>
            <person name="Wang X."/>
            <person name="Paterson A.H."/>
            <person name="King G."/>
            <person name="Bancroft I."/>
            <person name="Chalhoub B."/>
            <person name="Sharpe A.G."/>
        </authorList>
    </citation>
    <scope>NUCLEOTIDE SEQUENCE</scope>
    <source>
        <strain evidence="1 2">cv. TO1000</strain>
    </source>
</reference>
<dbReference type="Proteomes" id="UP000032141">
    <property type="component" value="Chromosome C6"/>
</dbReference>
<dbReference type="EnsemblPlants" id="Bo6g049310.1">
    <property type="protein sequence ID" value="Bo6g049310.1"/>
    <property type="gene ID" value="Bo6g049310"/>
</dbReference>
<keyword evidence="2" id="KW-1185">Reference proteome</keyword>
<evidence type="ECO:0000313" key="1">
    <source>
        <dbReference type="EnsemblPlants" id="Bo6g049310.1"/>
    </source>
</evidence>
<accession>A0A0D3CS46</accession>
<dbReference type="HOGENOM" id="CLU_1379854_0_0_1"/>
<dbReference type="AlphaFoldDB" id="A0A0D3CS46"/>